<feature type="domain" description="PPM-type phosphatase" evidence="19">
    <location>
        <begin position="502"/>
        <end position="715"/>
    </location>
</feature>
<dbReference type="SUPFAM" id="SSF55781">
    <property type="entry name" value="GAF domain-like"/>
    <property type="match status" value="2"/>
</dbReference>
<evidence type="ECO:0000259" key="17">
    <source>
        <dbReference type="SMART" id="SM00065"/>
    </source>
</evidence>
<dbReference type="InterPro" id="IPR029016">
    <property type="entry name" value="GAF-like_dom_sf"/>
</dbReference>
<name>A0A918EJY5_9ACTN</name>
<dbReference type="Pfam" id="PF08448">
    <property type="entry name" value="PAS_4"/>
    <property type="match status" value="1"/>
</dbReference>
<evidence type="ECO:0000256" key="1">
    <source>
        <dbReference type="ARBA" id="ARBA00013081"/>
    </source>
</evidence>
<dbReference type="GO" id="GO:0016301">
    <property type="term" value="F:kinase activity"/>
    <property type="evidence" value="ECO:0007669"/>
    <property type="project" value="UniProtKB-KW"/>
</dbReference>
<evidence type="ECO:0000313" key="21">
    <source>
        <dbReference type="Proteomes" id="UP000654123"/>
    </source>
</evidence>
<keyword evidence="9" id="KW-0460">Magnesium</keyword>
<feature type="compositionally biased region" description="Low complexity" evidence="16">
    <location>
        <begin position="294"/>
        <end position="309"/>
    </location>
</feature>
<comment type="catalytic activity">
    <reaction evidence="12">
        <text>O-phospho-L-seryl-[protein] + H2O = L-seryl-[protein] + phosphate</text>
        <dbReference type="Rhea" id="RHEA:20629"/>
        <dbReference type="Rhea" id="RHEA-COMP:9863"/>
        <dbReference type="Rhea" id="RHEA-COMP:11604"/>
        <dbReference type="ChEBI" id="CHEBI:15377"/>
        <dbReference type="ChEBI" id="CHEBI:29999"/>
        <dbReference type="ChEBI" id="CHEBI:43474"/>
        <dbReference type="ChEBI" id="CHEBI:83421"/>
        <dbReference type="EC" id="3.1.3.16"/>
    </reaction>
</comment>
<proteinExistence type="predicted"/>
<evidence type="ECO:0000256" key="15">
    <source>
        <dbReference type="ARBA" id="ARBA00081350"/>
    </source>
</evidence>
<evidence type="ECO:0000256" key="16">
    <source>
        <dbReference type="SAM" id="MobiDB-lite"/>
    </source>
</evidence>
<dbReference type="SUPFAM" id="SSF55785">
    <property type="entry name" value="PYP-like sensor domain (PAS domain)"/>
    <property type="match status" value="1"/>
</dbReference>
<keyword evidence="2" id="KW-0597">Phosphoprotein</keyword>
<evidence type="ECO:0000256" key="13">
    <source>
        <dbReference type="ARBA" id="ARBA00056274"/>
    </source>
</evidence>
<keyword evidence="6" id="KW-0418">Kinase</keyword>
<evidence type="ECO:0000256" key="9">
    <source>
        <dbReference type="ARBA" id="ARBA00022842"/>
    </source>
</evidence>
<evidence type="ECO:0000259" key="18">
    <source>
        <dbReference type="SMART" id="SM00091"/>
    </source>
</evidence>
<dbReference type="CDD" id="cd00130">
    <property type="entry name" value="PAS"/>
    <property type="match status" value="1"/>
</dbReference>
<keyword evidence="8" id="KW-0067">ATP-binding</keyword>
<dbReference type="SMART" id="SM00091">
    <property type="entry name" value="PAS"/>
    <property type="match status" value="1"/>
</dbReference>
<dbReference type="InterPro" id="IPR001932">
    <property type="entry name" value="PPM-type_phosphatase-like_dom"/>
</dbReference>
<dbReference type="Pfam" id="PF13185">
    <property type="entry name" value="GAF_2"/>
    <property type="match status" value="2"/>
</dbReference>
<dbReference type="SMART" id="SM00331">
    <property type="entry name" value="PP2C_SIG"/>
    <property type="match status" value="1"/>
</dbReference>
<evidence type="ECO:0000256" key="2">
    <source>
        <dbReference type="ARBA" id="ARBA00022553"/>
    </source>
</evidence>
<dbReference type="SUPFAM" id="SSF81606">
    <property type="entry name" value="PP2C-like"/>
    <property type="match status" value="1"/>
</dbReference>
<dbReference type="InterPro" id="IPR000014">
    <property type="entry name" value="PAS"/>
</dbReference>
<sequence>MERSAGQETGELGAALAAVMEDTGASVGMLYLLPPGDRALRLAVLSGAPLGVAAHWTRVGPGDPLPVADAVAERRAVWVGDQEEMARRYPRPGLVLPYRFALGAFPITTGTTVWGGLVVLWPGHHPPALPEAEERAVRAGTDRMAAVLERAAAAGTPLQPPRPPLVVHPRPPAPEPHQAAAAAAFADRLPGGSCALDLDGRITFVTRGAAELLGVPVPRLLGTLPWEALPWMDVPTAEDRYRAAVVSREPTAFTAVRPPGRRLRFHLHPDTTGVSVRITPAPGDPDGGPGTGEGAAPADAAYDPAPEAGTVPEGGIVGRAGALYHLVHLAATLTEAVSVQDVAEQTAEQMTPALGARSLALLLAEDGRLRLVGESGCDPELAACLHSVPLTSDSPVVRVLVGRTPLFFNDARELHRVCPGAVPPSAGEAWAFLPLVASGRPVGSLVVGYARPRALGSAARAILTSLAGLVAQAMDRARLYDVKHDLAHSLQAALLPHSLPRVPGLDIAARYLPAGVGVGIGGDFYDVIRLGETTAAVAIGDVQGHNVDAAALMGQVRTAVHATAGAPPGEVLARTNRLLIDLDPGLFTSCLYAHLDLARHRAVIATAGHPPPLCRRPDGTTGTLDVPPGLVLGIDPAATYPATELPLEPGTLLALYTDGLVEVPGVGFDEAVDELAHRLARGDARHMDALADALVGHAQRSAPRNDDIALVVLRTHDAADAAADAAGAPREG</sequence>
<dbReference type="InterPro" id="IPR013656">
    <property type="entry name" value="PAS_4"/>
</dbReference>
<gene>
    <name evidence="20" type="ORF">GCM10010249_11210</name>
</gene>
<evidence type="ECO:0000256" key="7">
    <source>
        <dbReference type="ARBA" id="ARBA00022801"/>
    </source>
</evidence>
<dbReference type="SMART" id="SM00065">
    <property type="entry name" value="GAF"/>
    <property type="match status" value="2"/>
</dbReference>
<feature type="domain" description="PAS" evidence="18">
    <location>
        <begin position="180"/>
        <end position="246"/>
    </location>
</feature>
<keyword evidence="11" id="KW-0464">Manganese</keyword>
<evidence type="ECO:0000256" key="10">
    <source>
        <dbReference type="ARBA" id="ARBA00022912"/>
    </source>
</evidence>
<evidence type="ECO:0000256" key="8">
    <source>
        <dbReference type="ARBA" id="ARBA00022840"/>
    </source>
</evidence>
<dbReference type="Proteomes" id="UP000654123">
    <property type="component" value="Unassembled WGS sequence"/>
</dbReference>
<evidence type="ECO:0000313" key="20">
    <source>
        <dbReference type="EMBL" id="GGP95014.1"/>
    </source>
</evidence>
<evidence type="ECO:0000256" key="4">
    <source>
        <dbReference type="ARBA" id="ARBA00022723"/>
    </source>
</evidence>
<dbReference type="EC" id="3.1.3.16" evidence="1"/>
<dbReference type="GO" id="GO:0004722">
    <property type="term" value="F:protein serine/threonine phosphatase activity"/>
    <property type="evidence" value="ECO:0007669"/>
    <property type="project" value="UniProtKB-EC"/>
</dbReference>
<reference evidence="20" key="2">
    <citation type="submission" date="2020-09" db="EMBL/GenBank/DDBJ databases">
        <authorList>
            <person name="Sun Q."/>
            <person name="Ohkuma M."/>
        </authorList>
    </citation>
    <scope>NUCLEOTIDE SEQUENCE</scope>
    <source>
        <strain evidence="20">JCM 4335</strain>
    </source>
</reference>
<dbReference type="FunFam" id="3.60.40.10:FF:000005">
    <property type="entry name" value="Serine/threonine protein phosphatase"/>
    <property type="match status" value="1"/>
</dbReference>
<protein>
    <recommendedName>
        <fullName evidence="1">protein-serine/threonine phosphatase</fullName>
        <ecNumber evidence="1">3.1.3.16</ecNumber>
    </recommendedName>
    <alternativeName>
        <fullName evidence="15">Protein-serine/threonine phosphatase</fullName>
    </alternativeName>
    <alternativeName>
        <fullName evidence="14">Serine/threonine-protein kinase</fullName>
    </alternativeName>
</protein>
<comment type="function">
    <text evidence="13">Primarily acts as an independent SigF regulator that is sensitive to the osmosensory signal, mediating the cross talk of PknD with the SigF regulon. Possesses both phosphatase and kinase activities. The kinase domain functions as a classic anti-sigma factor-like kinase to phosphorylate the anti-anti-sigma factor domain at the canonical regulatory site, and the phosphatase domain antagonizes this activity.</text>
</comment>
<dbReference type="PANTHER" id="PTHR43156">
    <property type="entry name" value="STAGE II SPORULATION PROTEIN E-RELATED"/>
    <property type="match status" value="1"/>
</dbReference>
<dbReference type="Gene3D" id="3.60.40.10">
    <property type="entry name" value="PPM-type phosphatase domain"/>
    <property type="match status" value="1"/>
</dbReference>
<dbReference type="GO" id="GO:0005524">
    <property type="term" value="F:ATP binding"/>
    <property type="evidence" value="ECO:0007669"/>
    <property type="project" value="UniProtKB-KW"/>
</dbReference>
<keyword evidence="21" id="KW-1185">Reference proteome</keyword>
<keyword evidence="4" id="KW-0479">Metal-binding</keyword>
<evidence type="ECO:0000259" key="19">
    <source>
        <dbReference type="SMART" id="SM00331"/>
    </source>
</evidence>
<comment type="caution">
    <text evidence="20">The sequence shown here is derived from an EMBL/GenBank/DDBJ whole genome shotgun (WGS) entry which is preliminary data.</text>
</comment>
<evidence type="ECO:0000256" key="12">
    <source>
        <dbReference type="ARBA" id="ARBA00047761"/>
    </source>
</evidence>
<evidence type="ECO:0000256" key="5">
    <source>
        <dbReference type="ARBA" id="ARBA00022741"/>
    </source>
</evidence>
<evidence type="ECO:0000256" key="3">
    <source>
        <dbReference type="ARBA" id="ARBA00022679"/>
    </source>
</evidence>
<accession>A0A918EJY5</accession>
<dbReference type="GO" id="GO:0046872">
    <property type="term" value="F:metal ion binding"/>
    <property type="evidence" value="ECO:0007669"/>
    <property type="project" value="UniProtKB-KW"/>
</dbReference>
<dbReference type="EMBL" id="BMSV01000002">
    <property type="protein sequence ID" value="GGP95014.1"/>
    <property type="molecule type" value="Genomic_DNA"/>
</dbReference>
<dbReference type="InterPro" id="IPR036457">
    <property type="entry name" value="PPM-type-like_dom_sf"/>
</dbReference>
<reference evidence="20" key="1">
    <citation type="journal article" date="2014" name="Int. J. Syst. Evol. Microbiol.">
        <title>Complete genome sequence of Corynebacterium casei LMG S-19264T (=DSM 44701T), isolated from a smear-ripened cheese.</title>
        <authorList>
            <consortium name="US DOE Joint Genome Institute (JGI-PGF)"/>
            <person name="Walter F."/>
            <person name="Albersmeier A."/>
            <person name="Kalinowski J."/>
            <person name="Ruckert C."/>
        </authorList>
    </citation>
    <scope>NUCLEOTIDE SEQUENCE</scope>
    <source>
        <strain evidence="20">JCM 4335</strain>
    </source>
</reference>
<dbReference type="InterPro" id="IPR052016">
    <property type="entry name" value="Bact_Sigma-Reg"/>
</dbReference>
<organism evidence="20 21">
    <name type="scientific">Streptomyces roseolilacinus</name>
    <dbReference type="NCBI Taxonomy" id="66904"/>
    <lineage>
        <taxon>Bacteria</taxon>
        <taxon>Bacillati</taxon>
        <taxon>Actinomycetota</taxon>
        <taxon>Actinomycetes</taxon>
        <taxon>Kitasatosporales</taxon>
        <taxon>Streptomycetaceae</taxon>
        <taxon>Streptomyces</taxon>
    </lineage>
</organism>
<feature type="domain" description="GAF" evidence="17">
    <location>
        <begin position="7"/>
        <end position="158"/>
    </location>
</feature>
<evidence type="ECO:0000256" key="11">
    <source>
        <dbReference type="ARBA" id="ARBA00023211"/>
    </source>
</evidence>
<keyword evidence="7" id="KW-0378">Hydrolase</keyword>
<dbReference type="Pfam" id="PF07228">
    <property type="entry name" value="SpoIIE"/>
    <property type="match status" value="1"/>
</dbReference>
<dbReference type="InterPro" id="IPR003018">
    <property type="entry name" value="GAF"/>
</dbReference>
<keyword evidence="5" id="KW-0547">Nucleotide-binding</keyword>
<dbReference type="RefSeq" id="WP_373295906.1">
    <property type="nucleotide sequence ID" value="NZ_BMSV01000002.1"/>
</dbReference>
<dbReference type="AlphaFoldDB" id="A0A918EJY5"/>
<feature type="region of interest" description="Disordered" evidence="16">
    <location>
        <begin position="273"/>
        <end position="309"/>
    </location>
</feature>
<keyword evidence="3" id="KW-0808">Transferase</keyword>
<keyword evidence="10" id="KW-0904">Protein phosphatase</keyword>
<dbReference type="Gene3D" id="3.30.450.20">
    <property type="entry name" value="PAS domain"/>
    <property type="match status" value="1"/>
</dbReference>
<dbReference type="Gene3D" id="3.30.450.40">
    <property type="match status" value="2"/>
</dbReference>
<evidence type="ECO:0000256" key="6">
    <source>
        <dbReference type="ARBA" id="ARBA00022777"/>
    </source>
</evidence>
<dbReference type="PANTHER" id="PTHR43156:SF2">
    <property type="entry name" value="STAGE II SPORULATION PROTEIN E"/>
    <property type="match status" value="1"/>
</dbReference>
<dbReference type="InterPro" id="IPR035965">
    <property type="entry name" value="PAS-like_dom_sf"/>
</dbReference>
<feature type="domain" description="GAF" evidence="17">
    <location>
        <begin position="338"/>
        <end position="484"/>
    </location>
</feature>
<evidence type="ECO:0000256" key="14">
    <source>
        <dbReference type="ARBA" id="ARBA00075117"/>
    </source>
</evidence>